<gene>
    <name evidence="9" type="ORF">AB852_20305</name>
</gene>
<evidence type="ECO:0000256" key="5">
    <source>
        <dbReference type="SAM" id="MobiDB-lite"/>
    </source>
</evidence>
<organism evidence="9 10">
    <name type="scientific">Streptomyces uncialis</name>
    <dbReference type="NCBI Taxonomy" id="1048205"/>
    <lineage>
        <taxon>Bacteria</taxon>
        <taxon>Bacillati</taxon>
        <taxon>Actinomycetota</taxon>
        <taxon>Actinomycetes</taxon>
        <taxon>Kitasatosporales</taxon>
        <taxon>Streptomycetaceae</taxon>
        <taxon>Streptomyces</taxon>
    </lineage>
</organism>
<dbReference type="STRING" id="1048205.AB852_20305"/>
<sequence>MNSNAIRLPARRLAQAAAATVLAAAPTVLAGAGTAHATGDEGKASAVVLRTGLDVSLLDKTVHAPLAVSLNDVQAPASADRTALTARLDGVGGGKPFSLLRADVAQAKATVDKQRAEGFTNLVRAQVHLPGLPLLSLIEVQQVTAKAVCAVGQRPVAESEVLGPVTVLGQKVTLSAGGTTEVKVPGIGEVRLDLSQKSTTTRTAAATALELDVSVNPLKLNVADVKGTVTLVGATCETPAKAAVVPSAPAEPSAEPSAPPAEEKPEAPGVKPQSGGENLAETGGSSMTPYLAGGAVALLAAGAAAFHFTRKPRNT</sequence>
<name>A0A1Q4V564_9ACTN</name>
<feature type="compositionally biased region" description="Low complexity" evidence="5">
    <location>
        <begin position="243"/>
        <end position="256"/>
    </location>
</feature>
<dbReference type="AlphaFoldDB" id="A0A1Q4V564"/>
<protein>
    <recommendedName>
        <fullName evidence="8">Gram-positive cocci surface proteins LPxTG domain-containing protein</fullName>
    </recommendedName>
</protein>
<evidence type="ECO:0000256" key="1">
    <source>
        <dbReference type="ARBA" id="ARBA00022512"/>
    </source>
</evidence>
<keyword evidence="1" id="KW-0134">Cell wall</keyword>
<evidence type="ECO:0000256" key="2">
    <source>
        <dbReference type="ARBA" id="ARBA00022525"/>
    </source>
</evidence>
<accession>A0A1Q4V564</accession>
<dbReference type="PROSITE" id="PS50847">
    <property type="entry name" value="GRAM_POS_ANCHORING"/>
    <property type="match status" value="1"/>
</dbReference>
<dbReference type="NCBIfam" id="NF041528">
    <property type="entry name" value="strep_LAETG"/>
    <property type="match status" value="1"/>
</dbReference>
<keyword evidence="2" id="KW-0964">Secreted</keyword>
<feature type="region of interest" description="Disordered" evidence="5">
    <location>
        <begin position="243"/>
        <end position="286"/>
    </location>
</feature>
<keyword evidence="10" id="KW-1185">Reference proteome</keyword>
<evidence type="ECO:0000259" key="8">
    <source>
        <dbReference type="PROSITE" id="PS50847"/>
    </source>
</evidence>
<dbReference type="EMBL" id="LFBV01000005">
    <property type="protein sequence ID" value="OKH92870.1"/>
    <property type="molecule type" value="Genomic_DNA"/>
</dbReference>
<feature type="transmembrane region" description="Helical" evidence="6">
    <location>
        <begin position="290"/>
        <end position="309"/>
    </location>
</feature>
<dbReference type="Proteomes" id="UP000186455">
    <property type="component" value="Unassembled WGS sequence"/>
</dbReference>
<keyword evidence="6" id="KW-0472">Membrane</keyword>
<dbReference type="NCBIfam" id="NF040603">
    <property type="entry name" value="choice_anch_P"/>
    <property type="match status" value="1"/>
</dbReference>
<keyword evidence="3 7" id="KW-0732">Signal</keyword>
<keyword evidence="6" id="KW-1133">Transmembrane helix</keyword>
<dbReference type="RefSeq" id="WP_073790699.1">
    <property type="nucleotide sequence ID" value="NZ_LFBV01000005.1"/>
</dbReference>
<feature type="chain" id="PRO_5038375425" description="Gram-positive cocci surface proteins LPxTG domain-containing protein" evidence="7">
    <location>
        <begin position="31"/>
        <end position="315"/>
    </location>
</feature>
<reference evidence="9 10" key="1">
    <citation type="submission" date="2015-06" db="EMBL/GenBank/DDBJ databases">
        <title>Cloning and characterization of the uncialamcin biosynthetic gene cluster.</title>
        <authorList>
            <person name="Yan X."/>
            <person name="Huang T."/>
            <person name="Ge H."/>
            <person name="Shen B."/>
        </authorList>
    </citation>
    <scope>NUCLEOTIDE SEQUENCE [LARGE SCALE GENOMIC DNA]</scope>
    <source>
        <strain evidence="9 10">DCA2648</strain>
    </source>
</reference>
<dbReference type="InterPro" id="IPR048202">
    <property type="entry name" value="SCO1860-like"/>
</dbReference>
<evidence type="ECO:0000313" key="9">
    <source>
        <dbReference type="EMBL" id="OKH92870.1"/>
    </source>
</evidence>
<dbReference type="NCBIfam" id="NF041527">
    <property type="entry name" value="SCO1860_LAETG"/>
    <property type="match status" value="1"/>
</dbReference>
<evidence type="ECO:0000313" key="10">
    <source>
        <dbReference type="Proteomes" id="UP000186455"/>
    </source>
</evidence>
<evidence type="ECO:0000256" key="7">
    <source>
        <dbReference type="SAM" id="SignalP"/>
    </source>
</evidence>
<keyword evidence="6" id="KW-0812">Transmembrane</keyword>
<evidence type="ECO:0000256" key="4">
    <source>
        <dbReference type="ARBA" id="ARBA00023088"/>
    </source>
</evidence>
<keyword evidence="4" id="KW-0572">Peptidoglycan-anchor</keyword>
<evidence type="ECO:0000256" key="3">
    <source>
        <dbReference type="ARBA" id="ARBA00022729"/>
    </source>
</evidence>
<evidence type="ECO:0000256" key="6">
    <source>
        <dbReference type="SAM" id="Phobius"/>
    </source>
</evidence>
<dbReference type="NCBIfam" id="TIGR01167">
    <property type="entry name" value="LPXTG_anchor"/>
    <property type="match status" value="1"/>
</dbReference>
<dbReference type="InterPro" id="IPR019931">
    <property type="entry name" value="LPXTG_anchor"/>
</dbReference>
<feature type="signal peptide" evidence="7">
    <location>
        <begin position="1"/>
        <end position="30"/>
    </location>
</feature>
<feature type="domain" description="Gram-positive cocci surface proteins LPxTG" evidence="8">
    <location>
        <begin position="279"/>
        <end position="315"/>
    </location>
</feature>
<comment type="caution">
    <text evidence="9">The sequence shown here is derived from an EMBL/GenBank/DDBJ whole genome shotgun (WGS) entry which is preliminary data.</text>
</comment>
<proteinExistence type="predicted"/>